<feature type="domain" description="HTH cro/C1-type" evidence="3">
    <location>
        <begin position="7"/>
        <end position="61"/>
    </location>
</feature>
<dbReference type="RefSeq" id="WP_205007759.1">
    <property type="nucleotide sequence ID" value="NZ_CBCRXA010000045.1"/>
</dbReference>
<name>A0ABS2QBP1_9BACL</name>
<keyword evidence="2" id="KW-0472">Membrane</keyword>
<keyword evidence="1" id="KW-0238">DNA-binding</keyword>
<dbReference type="Pfam" id="PF01381">
    <property type="entry name" value="HTH_3"/>
    <property type="match status" value="1"/>
</dbReference>
<dbReference type="SMART" id="SM00530">
    <property type="entry name" value="HTH_XRE"/>
    <property type="match status" value="1"/>
</dbReference>
<keyword evidence="5" id="KW-1185">Reference proteome</keyword>
<accession>A0ABS2QBP1</accession>
<dbReference type="PANTHER" id="PTHR46558">
    <property type="entry name" value="TRACRIPTIONAL REGULATORY PROTEIN-RELATED-RELATED"/>
    <property type="match status" value="1"/>
</dbReference>
<proteinExistence type="predicted"/>
<dbReference type="InterPro" id="IPR001387">
    <property type="entry name" value="Cro/C1-type_HTH"/>
</dbReference>
<evidence type="ECO:0000256" key="2">
    <source>
        <dbReference type="SAM" id="Phobius"/>
    </source>
</evidence>
<dbReference type="EMBL" id="JAFBEV010000046">
    <property type="protein sequence ID" value="MBM7659224.1"/>
    <property type="molecule type" value="Genomic_DNA"/>
</dbReference>
<keyword evidence="2" id="KW-1133">Transmembrane helix</keyword>
<reference evidence="4 5" key="1">
    <citation type="submission" date="2021-01" db="EMBL/GenBank/DDBJ databases">
        <title>Genomic Encyclopedia of Type Strains, Phase IV (KMG-IV): sequencing the most valuable type-strain genomes for metagenomic binning, comparative biology and taxonomic classification.</title>
        <authorList>
            <person name="Goeker M."/>
        </authorList>
    </citation>
    <scope>NUCLEOTIDE SEQUENCE [LARGE SCALE GENOMIC DNA]</scope>
    <source>
        <strain evidence="4 5">DSM 100968</strain>
    </source>
</reference>
<sequence>MELQAQLKRIRQQKGWSQGDLAEILHVSRQAVSKWEVGTSYPDIEKLIEISDLFNISLDELIRGDEKLQKKIVINNSIQHRTFWDIFNSYWWLIFPAFGMLIAVINAIKN</sequence>
<dbReference type="Gene3D" id="1.10.260.40">
    <property type="entry name" value="lambda repressor-like DNA-binding domains"/>
    <property type="match status" value="1"/>
</dbReference>
<evidence type="ECO:0000313" key="5">
    <source>
        <dbReference type="Proteomes" id="UP000823201"/>
    </source>
</evidence>
<gene>
    <name evidence="4" type="ORF">JOC27_002730</name>
</gene>
<evidence type="ECO:0000256" key="1">
    <source>
        <dbReference type="ARBA" id="ARBA00023125"/>
    </source>
</evidence>
<dbReference type="Proteomes" id="UP000823201">
    <property type="component" value="Unassembled WGS sequence"/>
</dbReference>
<dbReference type="InterPro" id="IPR010982">
    <property type="entry name" value="Lambda_DNA-bd_dom_sf"/>
</dbReference>
<protein>
    <submittedName>
        <fullName evidence="4">Transcriptional regulator with XRE-family HTH domain</fullName>
    </submittedName>
</protein>
<organism evidence="4 5">
    <name type="scientific">Sporolactobacillus spathodeae</name>
    <dbReference type="NCBI Taxonomy" id="1465502"/>
    <lineage>
        <taxon>Bacteria</taxon>
        <taxon>Bacillati</taxon>
        <taxon>Bacillota</taxon>
        <taxon>Bacilli</taxon>
        <taxon>Bacillales</taxon>
        <taxon>Sporolactobacillaceae</taxon>
        <taxon>Sporolactobacillus</taxon>
    </lineage>
</organism>
<comment type="caution">
    <text evidence="4">The sequence shown here is derived from an EMBL/GenBank/DDBJ whole genome shotgun (WGS) entry which is preliminary data.</text>
</comment>
<evidence type="ECO:0000313" key="4">
    <source>
        <dbReference type="EMBL" id="MBM7659224.1"/>
    </source>
</evidence>
<dbReference type="SUPFAM" id="SSF47413">
    <property type="entry name" value="lambda repressor-like DNA-binding domains"/>
    <property type="match status" value="1"/>
</dbReference>
<evidence type="ECO:0000259" key="3">
    <source>
        <dbReference type="PROSITE" id="PS50943"/>
    </source>
</evidence>
<keyword evidence="2" id="KW-0812">Transmembrane</keyword>
<dbReference type="PROSITE" id="PS50943">
    <property type="entry name" value="HTH_CROC1"/>
    <property type="match status" value="1"/>
</dbReference>
<feature type="transmembrane region" description="Helical" evidence="2">
    <location>
        <begin position="90"/>
        <end position="108"/>
    </location>
</feature>
<dbReference type="CDD" id="cd00093">
    <property type="entry name" value="HTH_XRE"/>
    <property type="match status" value="1"/>
</dbReference>
<dbReference type="PANTHER" id="PTHR46558:SF15">
    <property type="entry name" value="HELIX-TURN-HELIX DOMAIN PROTEIN"/>
    <property type="match status" value="1"/>
</dbReference>